<name>A0A834C5F9_ORYME</name>
<dbReference type="GO" id="GO:0005770">
    <property type="term" value="C:late endosome"/>
    <property type="evidence" value="ECO:0007669"/>
    <property type="project" value="TreeGrafter"/>
</dbReference>
<reference evidence="1" key="1">
    <citation type="journal article" name="BMC Genomics">
        <title>Long-read sequencing and de novo genome assembly of marine medaka (Oryzias melastigma).</title>
        <authorList>
            <person name="Liang P."/>
            <person name="Saqib H.S.A."/>
            <person name="Ni X."/>
            <person name="Shen Y."/>
        </authorList>
    </citation>
    <scope>NUCLEOTIDE SEQUENCE</scope>
    <source>
        <strain evidence="1">Bigg-433</strain>
    </source>
</reference>
<evidence type="ECO:0000313" key="2">
    <source>
        <dbReference type="Proteomes" id="UP000646548"/>
    </source>
</evidence>
<dbReference type="PANTHER" id="PTHR22775:SF44">
    <property type="entry name" value="SORTING NEXIN-14"/>
    <property type="match status" value="1"/>
</dbReference>
<accession>A0A834C5F9</accession>
<dbReference type="EMBL" id="WKFB01000437">
    <property type="protein sequence ID" value="KAF6723222.1"/>
    <property type="molecule type" value="Genomic_DNA"/>
</dbReference>
<dbReference type="GO" id="GO:0097352">
    <property type="term" value="P:autophagosome maturation"/>
    <property type="evidence" value="ECO:0007669"/>
    <property type="project" value="TreeGrafter"/>
</dbReference>
<dbReference type="GO" id="GO:0035091">
    <property type="term" value="F:phosphatidylinositol binding"/>
    <property type="evidence" value="ECO:0007669"/>
    <property type="project" value="TreeGrafter"/>
</dbReference>
<sequence length="97" mass="11009">MKTVLGGRGSWTGRYFVGKCIGEEAKHEGVRLLFDALQQPLLNKQMAYVLLDIAVLELFPELNKMSEPALNASRFRLLYLLLNSHEFGLQRTKTSIL</sequence>
<gene>
    <name evidence="1" type="ORF">FQA47_004008</name>
</gene>
<proteinExistence type="predicted"/>
<dbReference type="AlphaFoldDB" id="A0A834C5F9"/>
<dbReference type="PANTHER" id="PTHR22775">
    <property type="entry name" value="SORTING NEXIN"/>
    <property type="match status" value="1"/>
</dbReference>
<evidence type="ECO:0000313" key="1">
    <source>
        <dbReference type="EMBL" id="KAF6723222.1"/>
    </source>
</evidence>
<comment type="caution">
    <text evidence="1">The sequence shown here is derived from an EMBL/GenBank/DDBJ whole genome shotgun (WGS) entry which is preliminary data.</text>
</comment>
<dbReference type="Proteomes" id="UP000646548">
    <property type="component" value="Unassembled WGS sequence"/>
</dbReference>
<protein>
    <submittedName>
        <fullName evidence="1">Sorting nexin-14</fullName>
    </submittedName>
</protein>
<organism evidence="1 2">
    <name type="scientific">Oryzias melastigma</name>
    <name type="common">Marine medaka</name>
    <dbReference type="NCBI Taxonomy" id="30732"/>
    <lineage>
        <taxon>Eukaryota</taxon>
        <taxon>Metazoa</taxon>
        <taxon>Chordata</taxon>
        <taxon>Craniata</taxon>
        <taxon>Vertebrata</taxon>
        <taxon>Euteleostomi</taxon>
        <taxon>Actinopterygii</taxon>
        <taxon>Neopterygii</taxon>
        <taxon>Teleostei</taxon>
        <taxon>Neoteleostei</taxon>
        <taxon>Acanthomorphata</taxon>
        <taxon>Ovalentaria</taxon>
        <taxon>Atherinomorphae</taxon>
        <taxon>Beloniformes</taxon>
        <taxon>Adrianichthyidae</taxon>
        <taxon>Oryziinae</taxon>
        <taxon>Oryzias</taxon>
    </lineage>
</organism>